<gene>
    <name evidence="2" type="ORF">PADG_11581</name>
</gene>
<dbReference type="InParanoid" id="A0A0A0HWE4"/>
<name>A0A0A0HWE4_PARBD</name>
<dbReference type="eggNOG" id="ENOG502RR18">
    <property type="taxonomic scope" value="Eukaryota"/>
</dbReference>
<accession>A0A0A0HWE4</accession>
<dbReference type="AlphaFoldDB" id="A0A0A0HWE4"/>
<dbReference type="HOGENOM" id="CLU_2574525_0_0_1"/>
<dbReference type="KEGG" id="pbn:PADG_11581"/>
<proteinExistence type="predicted"/>
<evidence type="ECO:0000313" key="2">
    <source>
        <dbReference type="EMBL" id="KGM92381.1"/>
    </source>
</evidence>
<dbReference type="Proteomes" id="UP000001628">
    <property type="component" value="Unassembled WGS sequence"/>
</dbReference>
<dbReference type="VEuPathDB" id="FungiDB:PADG_11581"/>
<reference evidence="2 3" key="1">
    <citation type="journal article" date="2011" name="PLoS Genet.">
        <title>Comparative genomic analysis of human fungal pathogens causing paracoccidioidomycosis.</title>
        <authorList>
            <person name="Desjardins C.A."/>
            <person name="Champion M.D."/>
            <person name="Holder J.W."/>
            <person name="Muszewska A."/>
            <person name="Goldberg J."/>
            <person name="Bailao A.M."/>
            <person name="Brigido M.M."/>
            <person name="Ferreira M.E."/>
            <person name="Garcia A.M."/>
            <person name="Grynberg M."/>
            <person name="Gujja S."/>
            <person name="Heiman D.I."/>
            <person name="Henn M.R."/>
            <person name="Kodira C.D."/>
            <person name="Leon-Narvaez H."/>
            <person name="Longo L.V."/>
            <person name="Ma L.J."/>
            <person name="Malavazi I."/>
            <person name="Matsuo A.L."/>
            <person name="Morais F.V."/>
            <person name="Pereira M."/>
            <person name="Rodriguez-Brito S."/>
            <person name="Sakthikumar S."/>
            <person name="Salem-Izacc S.M."/>
            <person name="Sykes S.M."/>
            <person name="Teixeira M.M."/>
            <person name="Vallejo M.C."/>
            <person name="Walter M.E."/>
            <person name="Yandava C."/>
            <person name="Young S."/>
            <person name="Zeng Q."/>
            <person name="Zucker J."/>
            <person name="Felipe M.S."/>
            <person name="Goldman G.H."/>
            <person name="Haas B.J."/>
            <person name="McEwen J.G."/>
            <person name="Nino-Vega G."/>
            <person name="Puccia R."/>
            <person name="San-Blas G."/>
            <person name="Soares C.M."/>
            <person name="Birren B.W."/>
            <person name="Cuomo C.A."/>
        </authorList>
    </citation>
    <scope>NUCLEOTIDE SEQUENCE [LARGE SCALE GENOMIC DNA]</scope>
    <source>
        <strain evidence="2 3">Pb18</strain>
    </source>
</reference>
<feature type="compositionally biased region" description="Polar residues" evidence="1">
    <location>
        <begin position="65"/>
        <end position="74"/>
    </location>
</feature>
<feature type="compositionally biased region" description="Polar residues" evidence="1">
    <location>
        <begin position="35"/>
        <end position="44"/>
    </location>
</feature>
<evidence type="ECO:0000313" key="3">
    <source>
        <dbReference type="Proteomes" id="UP000001628"/>
    </source>
</evidence>
<keyword evidence="3" id="KW-1185">Reference proteome</keyword>
<dbReference type="OrthoDB" id="10403019at2759"/>
<dbReference type="RefSeq" id="XP_010759037.1">
    <property type="nucleotide sequence ID" value="XM_010760735.1"/>
</dbReference>
<dbReference type="EMBL" id="KN275959">
    <property type="protein sequence ID" value="KGM92381.1"/>
    <property type="molecule type" value="Genomic_DNA"/>
</dbReference>
<dbReference type="GeneID" id="22587478"/>
<evidence type="ECO:0000256" key="1">
    <source>
        <dbReference type="SAM" id="MobiDB-lite"/>
    </source>
</evidence>
<organism evidence="2 3">
    <name type="scientific">Paracoccidioides brasiliensis (strain Pb18)</name>
    <dbReference type="NCBI Taxonomy" id="502780"/>
    <lineage>
        <taxon>Eukaryota</taxon>
        <taxon>Fungi</taxon>
        <taxon>Dikarya</taxon>
        <taxon>Ascomycota</taxon>
        <taxon>Pezizomycotina</taxon>
        <taxon>Eurotiomycetes</taxon>
        <taxon>Eurotiomycetidae</taxon>
        <taxon>Onygenales</taxon>
        <taxon>Ajellomycetaceae</taxon>
        <taxon>Paracoccidioides</taxon>
    </lineage>
</organism>
<feature type="region of interest" description="Disordered" evidence="1">
    <location>
        <begin position="22"/>
        <end position="81"/>
    </location>
</feature>
<protein>
    <submittedName>
        <fullName evidence="2">Uncharacterized protein</fullName>
    </submittedName>
</protein>
<sequence>MTEKSSRLKIFHVTHIKEVSVRSGNSLTREDHLETSQVPLTDLSSPARGQRLHGLEDEEEERSLWSAQPRQNHAASRLPFT</sequence>